<feature type="transmembrane region" description="Helical" evidence="2">
    <location>
        <begin position="1006"/>
        <end position="1024"/>
    </location>
</feature>
<feature type="domain" description="Piezo THU9 and anchor" evidence="4">
    <location>
        <begin position="2028"/>
        <end position="2200"/>
    </location>
</feature>
<keyword evidence="2" id="KW-1133">Transmembrane helix</keyword>
<dbReference type="GO" id="GO:0008381">
    <property type="term" value="F:mechanosensitive monoatomic ion channel activity"/>
    <property type="evidence" value="ECO:0007669"/>
    <property type="project" value="InterPro"/>
</dbReference>
<feature type="transmembrane region" description="Helical" evidence="2">
    <location>
        <begin position="631"/>
        <end position="648"/>
    </location>
</feature>
<feature type="transmembrane region" description="Helical" evidence="2">
    <location>
        <begin position="404"/>
        <end position="425"/>
    </location>
</feature>
<feature type="transmembrane region" description="Helical" evidence="2">
    <location>
        <begin position="1152"/>
        <end position="1180"/>
    </location>
</feature>
<feature type="transmembrane region" description="Helical" evidence="2">
    <location>
        <begin position="792"/>
        <end position="812"/>
    </location>
</feature>
<feature type="transmembrane region" description="Helical" evidence="2">
    <location>
        <begin position="202"/>
        <end position="220"/>
    </location>
</feature>
<dbReference type="GO" id="GO:0042391">
    <property type="term" value="P:regulation of membrane potential"/>
    <property type="evidence" value="ECO:0007669"/>
    <property type="project" value="TreeGrafter"/>
</dbReference>
<feature type="transmembrane region" description="Helical" evidence="2">
    <location>
        <begin position="1869"/>
        <end position="1888"/>
    </location>
</feature>
<dbReference type="EMBL" id="CAJJDN010000074">
    <property type="protein sequence ID" value="CAD8100608.1"/>
    <property type="molecule type" value="Genomic_DNA"/>
</dbReference>
<comment type="caution">
    <text evidence="5">The sequence shown here is derived from an EMBL/GenBank/DDBJ whole genome shotgun (WGS) entry which is preliminary data.</text>
</comment>
<feature type="transmembrane region" description="Helical" evidence="2">
    <location>
        <begin position="84"/>
        <end position="106"/>
    </location>
</feature>
<feature type="transmembrane region" description="Helical" evidence="2">
    <location>
        <begin position="437"/>
        <end position="453"/>
    </location>
</feature>
<feature type="transmembrane region" description="Helical" evidence="2">
    <location>
        <begin position="1732"/>
        <end position="1754"/>
    </location>
</feature>
<keyword evidence="1" id="KW-0175">Coiled coil</keyword>
<feature type="transmembrane region" description="Helical" evidence="2">
    <location>
        <begin position="2032"/>
        <end position="2051"/>
    </location>
</feature>
<feature type="transmembrane region" description="Helical" evidence="2">
    <location>
        <begin position="2063"/>
        <end position="2083"/>
    </location>
</feature>
<dbReference type="Pfam" id="PF24874">
    <property type="entry name" value="Piezo_THU9_anchor"/>
    <property type="match status" value="2"/>
</dbReference>
<feature type="transmembrane region" description="Helical" evidence="2">
    <location>
        <begin position="912"/>
        <end position="930"/>
    </location>
</feature>
<dbReference type="GO" id="GO:0050982">
    <property type="term" value="P:detection of mechanical stimulus"/>
    <property type="evidence" value="ECO:0007669"/>
    <property type="project" value="TreeGrafter"/>
</dbReference>
<feature type="transmembrane region" description="Helical" evidence="2">
    <location>
        <begin position="1678"/>
        <end position="1694"/>
    </location>
</feature>
<dbReference type="OrthoDB" id="313451at2759"/>
<feature type="transmembrane region" description="Helical" evidence="2">
    <location>
        <begin position="232"/>
        <end position="250"/>
    </location>
</feature>
<dbReference type="Pfam" id="PF12166">
    <property type="entry name" value="Piezo_cap"/>
    <property type="match status" value="1"/>
</dbReference>
<evidence type="ECO:0000313" key="6">
    <source>
        <dbReference type="Proteomes" id="UP000692954"/>
    </source>
</evidence>
<proteinExistence type="predicted"/>
<gene>
    <name evidence="5" type="ORF">PSON_ATCC_30995.1.T0740125</name>
</gene>
<evidence type="ECO:0000256" key="1">
    <source>
        <dbReference type="SAM" id="Coils"/>
    </source>
</evidence>
<feature type="domain" description="Piezo non-specific cation channel cap" evidence="3">
    <location>
        <begin position="2230"/>
        <end position="2507"/>
    </location>
</feature>
<accession>A0A8S1PDH6</accession>
<evidence type="ECO:0000313" key="5">
    <source>
        <dbReference type="EMBL" id="CAD8100608.1"/>
    </source>
</evidence>
<dbReference type="InterPro" id="IPR056770">
    <property type="entry name" value="Piezo_THU9_anchor"/>
</dbReference>
<keyword evidence="2" id="KW-0472">Membrane</keyword>
<feature type="transmembrane region" description="Helical" evidence="2">
    <location>
        <begin position="707"/>
        <end position="727"/>
    </location>
</feature>
<feature type="transmembrane region" description="Helical" evidence="2">
    <location>
        <begin position="278"/>
        <end position="298"/>
    </location>
</feature>
<name>A0A8S1PDH6_9CILI</name>
<evidence type="ECO:0000256" key="2">
    <source>
        <dbReference type="SAM" id="Phobius"/>
    </source>
</evidence>
<feature type="transmembrane region" description="Helical" evidence="2">
    <location>
        <begin position="888"/>
        <end position="906"/>
    </location>
</feature>
<feature type="transmembrane region" description="Helical" evidence="2">
    <location>
        <begin position="679"/>
        <end position="701"/>
    </location>
</feature>
<reference evidence="5" key="1">
    <citation type="submission" date="2021-01" db="EMBL/GenBank/DDBJ databases">
        <authorList>
            <consortium name="Genoscope - CEA"/>
            <person name="William W."/>
        </authorList>
    </citation>
    <scope>NUCLEOTIDE SEQUENCE</scope>
</reference>
<feature type="transmembrane region" description="Helical" evidence="2">
    <location>
        <begin position="739"/>
        <end position="758"/>
    </location>
</feature>
<dbReference type="PANTHER" id="PTHR13167:SF25">
    <property type="entry name" value="PIEZO-TYPE MECHANOSENSITIVE ION CHANNEL COMPONENT"/>
    <property type="match status" value="1"/>
</dbReference>
<evidence type="ECO:0000259" key="4">
    <source>
        <dbReference type="Pfam" id="PF24874"/>
    </source>
</evidence>
<evidence type="ECO:0000259" key="3">
    <source>
        <dbReference type="Pfam" id="PF12166"/>
    </source>
</evidence>
<dbReference type="InterPro" id="IPR027272">
    <property type="entry name" value="Piezo"/>
</dbReference>
<dbReference type="GO" id="GO:0005261">
    <property type="term" value="F:monoatomic cation channel activity"/>
    <property type="evidence" value="ECO:0007669"/>
    <property type="project" value="TreeGrafter"/>
</dbReference>
<sequence>MYQNKIFCALSSIALIFFCVNFRESLPALYLVECLILFKTSIQASFKRNDRIFNELVQHKETLSIKEKLILIDKSFRISRLYKLKVMIILGINIIILLYLGANFYAPELLNSLLALYKEYTIIIQERMKDLTLFQNVIYNSIFFLISFPYMSSEFTIYSKVNWSYFRFFNTISASYRYLQFLEAILLLAASFMKPTLAAYPLNFYAFILIYEISIQEPFFFKTFKQSFKHRIICKFQVVIQYSLIIILALEYSGLPEYGLNSFQTLLSGLKTTYDGPYLLTLAIAYFLNIIIDVLYNVRQLRGQVSKASDLSNDFDLDLINYLAQKERQERRQTVVALIIQTQDNGIQDQREQPENDNIDINREVRKNHFEQEQEIDDNLDGQENIKKNHQFLIFRILIAIQQLYCVFIIMRFPYLGFTLSILWIFQSSITRNPESIIQYLFFVYYPTIFYQIRECEKLLIFDQCLIWTQIFICFATLKFYLNNKQQILSALKSKQSLFQSYFNEEQEEEPFQIAQLIWAFILRNSYSITLVIVFWISLFTANIIHTLLLVTTILFIVRHENKNRSHSQHSFRHRNWIWMVVIINIIILLKYVYMLEMVVFGDFGYNIIELFGLQFEYNLPFNLGFNDKDFGSLSVFWMLDCFVILQYETYKSTTYKQLQENYQKMISKIGIFSSIRQLYNVLYIKFIIWICYWISLLILTFQSFNIINLFQILQLIYIIKTHISGMINKDIQFRKIQICWSIFLMQVGFATLFRYLFDFSCLQLLSTQLRKITIYDFLYTHQVFIGLSKRVPFLIFPNLVLDIAVLCLGYLGQDYLQQMISINDLTVHLQKQGNNRNEDNEIELEDLSKSLRENLINSNNDSQMEDRQSIAANFSFDFTIKFPFMSVIFKYVSLLLPITIYILIVITSIKYKISCSMLLYLLIMFYYIYKTRQYFIEQFQNHQITSKLNEKIIRWRYIFITKVEKEGMRVRMEDNVTSKYNTNLILTIAMITKDIKLKSFEYKKACWLCTLIFSVLFLLITYLSQSLKYFEDSIDIKTMINIKYILFAFGTYNDYQRDDLIVKDIYPYLIALIIVIIDVKASDYLNSIDKDDQHQEQMAKSIQMTEQYRISGRESIQNSTSYLIDNFYYNKYQLLKLNFQKGAIHSSERMYMIILFFLAAISEGIFSIIYILLFALVFYSSTNSKSTINKVSVIVVIFQYVSYLITLSQESSPRILPEEFNKTEYLIFNFSNTDLLDQWGLSGKGRSKGTFIFNCIIIFAIWLFYYFQEVLSIKMILFIDQCYINMKLKKKEKHISSKFYIIIKRLYIISIVYFILLVQLSVLCYYLFVVYQTRILKTINLVMFMFTILSLFFIEIQLKIPKKQTEKRNDIYKRIIFVQEGAILIIFTILFAEKLIKDDNSTQSNISIVEIFIFYLLQLGKDLLESEQYEKISKDFYDNLDTRSEAVGLAMSFEANNRKLMKLIERYKDRNDLKERIDTITKMINEFNQDNRQSDCQVISIQDQYNPMAEPLKLTIYKWIESHRNRFLFEPTLQIFHFIACSNLQVLEIAEHEIQYIQNQDFESVISYLESFYKEATKYISPSLSKESFMQQFLQNKKNSGFSQNNEIRQIKKDWQCLKEKISDHASSNNLTREDISQYVNQYDWKRFLLVIGQFIFSFWHFICFILLITYYFLNHGFFTIILPILVFAYGAIEEQQPDKLMWIFPFVYLNFLCALEKLDDLTPFLQNNPYLVFLFGENSVVFQFITIMAIIIQVNIMKNIGLYEKFINQYETIYGSILRHLCNGTLNLEDGIKRPKQQKIIRSKSQERFQSLNTALQAQRVSIQMNQTFAVLQKLEDDLIDYLTRIKLIKPNFFFRAFSNMKPGKDVYPFMAGIQIILAIYIFLFYDQMKSMDSPSISELLKYSQFSGHMVVALLFQILCILIDRYILQYKPKSTQYSIIDVFFKSGNNLNQNQAMIHQFNQSKNQMEPEEIKQMEIQMRQTVGGGQKQNNNNNEETNVPIFRKARSLSYSERKQIEQKQVEQVALRYKYYFQVVLLISINLYLLYQIRQSTCNVAGECQYITYNIFMILFYMLICLYFFLSSIQIKYGINDQIAQNTLMKGYKFHNFVIFKIYKLMPFLFELRTICDWAFSETSLTLFQWIKLEEIHSLLYLAKCNSYFFSNKKVGAKIAFHTKFSLGFLVIIVLLALLFGPIFLYSPLNPTFQNDNLIGANIEVGLKINKTNYFTLFVNSHVSDIHQISEYEWNAKNLSQYKFLNNIDKESLQIVKLTHFSDTYWDISYPSLYSLSENLKNVIDKKGTSTFNLIQTYRFMRQYTDQTSQFVSDNYELNINTLRQIYESIVSCQEDKQMIGPIQLQKFYHDFIRIDKNKDITILDEGLMNSVIIQLNCTANDQFWWSIYSDYKQSVGIKFYIVSDKYSSALLGYSILGFYITIVYVAGKMARGIMSGGIDLIMLQDMPYPDNLLKICEAIIMARVEKDLIQEELLYFQLIDVIRSPQLMRNISGSFVTQRLQRLEIDKQIQKKK</sequence>
<dbReference type="GO" id="GO:0071260">
    <property type="term" value="P:cellular response to mechanical stimulus"/>
    <property type="evidence" value="ECO:0007669"/>
    <property type="project" value="TreeGrafter"/>
</dbReference>
<keyword evidence="2" id="KW-0812">Transmembrane</keyword>
<feature type="transmembrane region" description="Helical" evidence="2">
    <location>
        <begin position="533"/>
        <end position="557"/>
    </location>
</feature>
<feature type="transmembrane region" description="Helical" evidence="2">
    <location>
        <begin position="1649"/>
        <end position="1672"/>
    </location>
</feature>
<protein>
    <recommendedName>
        <fullName evidence="7">Piezo non-specific cation channel R-Ras-binding domain-containing protein</fullName>
    </recommendedName>
</protein>
<feature type="transmembrane region" description="Helical" evidence="2">
    <location>
        <begin position="465"/>
        <end position="482"/>
    </location>
</feature>
<evidence type="ECO:0008006" key="7">
    <source>
        <dbReference type="Google" id="ProtNLM"/>
    </source>
</evidence>
<organism evidence="5 6">
    <name type="scientific">Paramecium sonneborni</name>
    <dbReference type="NCBI Taxonomy" id="65129"/>
    <lineage>
        <taxon>Eukaryota</taxon>
        <taxon>Sar</taxon>
        <taxon>Alveolata</taxon>
        <taxon>Ciliophora</taxon>
        <taxon>Intramacronucleata</taxon>
        <taxon>Oligohymenophorea</taxon>
        <taxon>Peniculida</taxon>
        <taxon>Parameciidae</taxon>
        <taxon>Paramecium</taxon>
    </lineage>
</organism>
<feature type="transmembrane region" description="Helical" evidence="2">
    <location>
        <begin position="1336"/>
        <end position="1355"/>
    </location>
</feature>
<dbReference type="GO" id="GO:0016020">
    <property type="term" value="C:membrane"/>
    <property type="evidence" value="ECO:0007669"/>
    <property type="project" value="InterPro"/>
</dbReference>
<feature type="domain" description="Piezo THU9 and anchor" evidence="4">
    <location>
        <begin position="1867"/>
        <end position="1932"/>
    </location>
</feature>
<feature type="transmembrane region" description="Helical" evidence="2">
    <location>
        <begin position="178"/>
        <end position="196"/>
    </location>
</feature>
<feature type="transmembrane region" description="Helical" evidence="2">
    <location>
        <begin position="1307"/>
        <end position="1330"/>
    </location>
</feature>
<feature type="transmembrane region" description="Helical" evidence="2">
    <location>
        <begin position="2420"/>
        <end position="2440"/>
    </location>
</feature>
<feature type="transmembrane region" description="Helical" evidence="2">
    <location>
        <begin position="1376"/>
        <end position="1393"/>
    </location>
</feature>
<feature type="transmembrane region" description="Helical" evidence="2">
    <location>
        <begin position="577"/>
        <end position="594"/>
    </location>
</feature>
<feature type="transmembrane region" description="Helical" evidence="2">
    <location>
        <begin position="1250"/>
        <end position="1266"/>
    </location>
</feature>
<keyword evidence="6" id="KW-1185">Reference proteome</keyword>
<feature type="coiled-coil region" evidence="1">
    <location>
        <begin position="1451"/>
        <end position="1491"/>
    </location>
</feature>
<feature type="transmembrane region" description="Helical" evidence="2">
    <location>
        <begin position="137"/>
        <end position="157"/>
    </location>
</feature>
<dbReference type="InterPro" id="IPR031334">
    <property type="entry name" value="Piezo_cap_dom"/>
</dbReference>
<feature type="transmembrane region" description="Helical" evidence="2">
    <location>
        <begin position="1908"/>
        <end position="1930"/>
    </location>
</feature>
<dbReference type="Proteomes" id="UP000692954">
    <property type="component" value="Unassembled WGS sequence"/>
</dbReference>
<feature type="transmembrane region" description="Helical" evidence="2">
    <location>
        <begin position="2180"/>
        <end position="2199"/>
    </location>
</feature>
<feature type="transmembrane region" description="Helical" evidence="2">
    <location>
        <begin position="1066"/>
        <end position="1082"/>
    </location>
</feature>
<dbReference type="PANTHER" id="PTHR13167">
    <property type="entry name" value="PIEZO-TYPE MECHANOSENSITIVE ION CHANNEL COMPONENT"/>
    <property type="match status" value="1"/>
</dbReference>